<evidence type="ECO:0000313" key="3">
    <source>
        <dbReference type="Proteomes" id="UP001430193"/>
    </source>
</evidence>
<proteinExistence type="predicted"/>
<accession>A0ABS2KIA4</accession>
<keyword evidence="3" id="KW-1185">Reference proteome</keyword>
<dbReference type="RefSeq" id="WP_204632448.1">
    <property type="nucleotide sequence ID" value="NZ_BSOC01000002.1"/>
</dbReference>
<organism evidence="2 3">
    <name type="scientific">Dyella mobilis</name>
    <dbReference type="NCBI Taxonomy" id="1849582"/>
    <lineage>
        <taxon>Bacteria</taxon>
        <taxon>Pseudomonadati</taxon>
        <taxon>Pseudomonadota</taxon>
        <taxon>Gammaproteobacteria</taxon>
        <taxon>Lysobacterales</taxon>
        <taxon>Rhodanobacteraceae</taxon>
        <taxon>Dyella</taxon>
    </lineage>
</organism>
<protein>
    <recommendedName>
        <fullName evidence="4">DUF2884 family protein</fullName>
    </recommendedName>
</protein>
<evidence type="ECO:0008006" key="4">
    <source>
        <dbReference type="Google" id="ProtNLM"/>
    </source>
</evidence>
<dbReference type="Proteomes" id="UP001430193">
    <property type="component" value="Unassembled WGS sequence"/>
</dbReference>
<dbReference type="PROSITE" id="PS51257">
    <property type="entry name" value="PROKAR_LIPOPROTEIN"/>
    <property type="match status" value="1"/>
</dbReference>
<sequence length="174" mass="18658">MKYQRTILLLAACAAVGACNIPDTTMENGAITMKDGIVSLHPEGNPDASINESGQLQIGDKVVTVNAAQRGLLMLYYQSVLDVNQTGKEMGRVGAKMGGEALKNKIEGKSDAQQNADAQHGGDQMKVLSQKMCQDRANIKTVQDQLSTQLAEFKPYGNIITQDSVASCQDNTKP</sequence>
<feature type="chain" id="PRO_5046581970" description="DUF2884 family protein" evidence="1">
    <location>
        <begin position="19"/>
        <end position="174"/>
    </location>
</feature>
<comment type="caution">
    <text evidence="2">The sequence shown here is derived from an EMBL/GenBank/DDBJ whole genome shotgun (WGS) entry which is preliminary data.</text>
</comment>
<reference evidence="2" key="1">
    <citation type="submission" date="2020-10" db="EMBL/GenBank/DDBJ databases">
        <title>Phylogeny of dyella-like bacteria.</title>
        <authorList>
            <person name="Fu J."/>
        </authorList>
    </citation>
    <scope>NUCLEOTIDE SEQUENCE</scope>
    <source>
        <strain evidence="2">DHON07</strain>
    </source>
</reference>
<keyword evidence="1" id="KW-0732">Signal</keyword>
<dbReference type="EMBL" id="JADIKF010000039">
    <property type="protein sequence ID" value="MBM7130905.1"/>
    <property type="molecule type" value="Genomic_DNA"/>
</dbReference>
<evidence type="ECO:0000313" key="2">
    <source>
        <dbReference type="EMBL" id="MBM7130905.1"/>
    </source>
</evidence>
<evidence type="ECO:0000256" key="1">
    <source>
        <dbReference type="SAM" id="SignalP"/>
    </source>
</evidence>
<feature type="signal peptide" evidence="1">
    <location>
        <begin position="1"/>
        <end position="18"/>
    </location>
</feature>
<name>A0ABS2KIA4_9GAMM</name>
<gene>
    <name evidence="2" type="ORF">ISS99_15320</name>
</gene>